<keyword evidence="3" id="KW-0731">Sigma factor</keyword>
<feature type="domain" description="RNA polymerase sigma factor 70 region 4 type 2" evidence="7">
    <location>
        <begin position="126"/>
        <end position="163"/>
    </location>
</feature>
<reference evidence="8" key="2">
    <citation type="journal article" date="2021" name="PeerJ">
        <title>Extensive microbial diversity within the chicken gut microbiome revealed by metagenomics and culture.</title>
        <authorList>
            <person name="Gilroy R."/>
            <person name="Ravi A."/>
            <person name="Getino M."/>
            <person name="Pursley I."/>
            <person name="Horton D.L."/>
            <person name="Alikhan N.F."/>
            <person name="Baker D."/>
            <person name="Gharbi K."/>
            <person name="Hall N."/>
            <person name="Watson M."/>
            <person name="Adriaenssens E.M."/>
            <person name="Foster-Nyarko E."/>
            <person name="Jarju S."/>
            <person name="Secka A."/>
            <person name="Antonio M."/>
            <person name="Oren A."/>
            <person name="Chaudhuri R.R."/>
            <person name="La Ragione R."/>
            <person name="Hildebrand F."/>
            <person name="Pallen M.J."/>
        </authorList>
    </citation>
    <scope>NUCLEOTIDE SEQUENCE</scope>
    <source>
        <strain evidence="8">CHK190-19873</strain>
    </source>
</reference>
<feature type="domain" description="RNA polymerase sigma-70 region 2" evidence="6">
    <location>
        <begin position="11"/>
        <end position="76"/>
    </location>
</feature>
<gene>
    <name evidence="8" type="ORF">IAB44_00475</name>
</gene>
<dbReference type="PANTHER" id="PTHR43133:SF8">
    <property type="entry name" value="RNA POLYMERASE SIGMA FACTOR HI_1459-RELATED"/>
    <property type="match status" value="1"/>
</dbReference>
<evidence type="ECO:0000259" key="6">
    <source>
        <dbReference type="Pfam" id="PF04542"/>
    </source>
</evidence>
<dbReference type="Gene3D" id="1.10.10.10">
    <property type="entry name" value="Winged helix-like DNA-binding domain superfamily/Winged helix DNA-binding domain"/>
    <property type="match status" value="1"/>
</dbReference>
<name>A0A9D1JIW5_9FIRM</name>
<comment type="caution">
    <text evidence="8">The sequence shown here is derived from an EMBL/GenBank/DDBJ whole genome shotgun (WGS) entry which is preliminary data.</text>
</comment>
<evidence type="ECO:0000256" key="1">
    <source>
        <dbReference type="ARBA" id="ARBA00010641"/>
    </source>
</evidence>
<dbReference type="NCBIfam" id="TIGR02937">
    <property type="entry name" value="sigma70-ECF"/>
    <property type="match status" value="1"/>
</dbReference>
<evidence type="ECO:0000256" key="5">
    <source>
        <dbReference type="ARBA" id="ARBA00023163"/>
    </source>
</evidence>
<dbReference type="GO" id="GO:0003677">
    <property type="term" value="F:DNA binding"/>
    <property type="evidence" value="ECO:0007669"/>
    <property type="project" value="UniProtKB-KW"/>
</dbReference>
<dbReference type="SUPFAM" id="SSF88946">
    <property type="entry name" value="Sigma2 domain of RNA polymerase sigma factors"/>
    <property type="match status" value="1"/>
</dbReference>
<keyword evidence="2" id="KW-0805">Transcription regulation</keyword>
<reference evidence="8" key="1">
    <citation type="submission" date="2020-10" db="EMBL/GenBank/DDBJ databases">
        <authorList>
            <person name="Gilroy R."/>
        </authorList>
    </citation>
    <scope>NUCLEOTIDE SEQUENCE</scope>
    <source>
        <strain evidence="8">CHK190-19873</strain>
    </source>
</reference>
<dbReference type="SUPFAM" id="SSF88659">
    <property type="entry name" value="Sigma3 and sigma4 domains of RNA polymerase sigma factors"/>
    <property type="match status" value="1"/>
</dbReference>
<dbReference type="AlphaFoldDB" id="A0A9D1JIW5"/>
<organism evidence="8 9">
    <name type="scientific">Candidatus Limivivens intestinipullorum</name>
    <dbReference type="NCBI Taxonomy" id="2840858"/>
    <lineage>
        <taxon>Bacteria</taxon>
        <taxon>Bacillati</taxon>
        <taxon>Bacillota</taxon>
        <taxon>Clostridia</taxon>
        <taxon>Lachnospirales</taxon>
        <taxon>Lachnospiraceae</taxon>
        <taxon>Lachnospiraceae incertae sedis</taxon>
        <taxon>Candidatus Limivivens</taxon>
    </lineage>
</organism>
<dbReference type="InterPro" id="IPR039425">
    <property type="entry name" value="RNA_pol_sigma-70-like"/>
</dbReference>
<evidence type="ECO:0000313" key="8">
    <source>
        <dbReference type="EMBL" id="HIS30018.1"/>
    </source>
</evidence>
<dbReference type="InterPro" id="IPR014284">
    <property type="entry name" value="RNA_pol_sigma-70_dom"/>
</dbReference>
<dbReference type="Proteomes" id="UP000823935">
    <property type="component" value="Unassembled WGS sequence"/>
</dbReference>
<dbReference type="Pfam" id="PF04542">
    <property type="entry name" value="Sigma70_r2"/>
    <property type="match status" value="1"/>
</dbReference>
<dbReference type="InterPro" id="IPR013324">
    <property type="entry name" value="RNA_pol_sigma_r3/r4-like"/>
</dbReference>
<evidence type="ECO:0000256" key="4">
    <source>
        <dbReference type="ARBA" id="ARBA00023125"/>
    </source>
</evidence>
<dbReference type="InterPro" id="IPR013325">
    <property type="entry name" value="RNA_pol_sigma_r2"/>
</dbReference>
<sequence>MIKKQKFDEIYYEYKDMVYRYVFVRTGDSETAYEIGQEVFAKYYENMMEIQDDMVAPWLILCAKHKIVDCWRKQRRFKETSYEAYVLERELISDNGLEKIVESAAQREFILKLLSELKEKNEGWYEVVEAVCIFEMPQEEAAQYLGISVPVLRARLSRARKFLRKKHGNDYYREL</sequence>
<dbReference type="GO" id="GO:0006352">
    <property type="term" value="P:DNA-templated transcription initiation"/>
    <property type="evidence" value="ECO:0007669"/>
    <property type="project" value="InterPro"/>
</dbReference>
<evidence type="ECO:0000256" key="2">
    <source>
        <dbReference type="ARBA" id="ARBA00023015"/>
    </source>
</evidence>
<dbReference type="PANTHER" id="PTHR43133">
    <property type="entry name" value="RNA POLYMERASE ECF-TYPE SIGMA FACTO"/>
    <property type="match status" value="1"/>
</dbReference>
<dbReference type="InterPro" id="IPR013249">
    <property type="entry name" value="RNA_pol_sigma70_r4_t2"/>
</dbReference>
<keyword evidence="4" id="KW-0238">DNA-binding</keyword>
<proteinExistence type="inferred from homology"/>
<dbReference type="InterPro" id="IPR007627">
    <property type="entry name" value="RNA_pol_sigma70_r2"/>
</dbReference>
<evidence type="ECO:0000313" key="9">
    <source>
        <dbReference type="Proteomes" id="UP000823935"/>
    </source>
</evidence>
<accession>A0A9D1JIW5</accession>
<dbReference type="EMBL" id="DVIQ01000003">
    <property type="protein sequence ID" value="HIS30018.1"/>
    <property type="molecule type" value="Genomic_DNA"/>
</dbReference>
<dbReference type="Pfam" id="PF08281">
    <property type="entry name" value="Sigma70_r4_2"/>
    <property type="match status" value="1"/>
</dbReference>
<dbReference type="GO" id="GO:0016987">
    <property type="term" value="F:sigma factor activity"/>
    <property type="evidence" value="ECO:0007669"/>
    <property type="project" value="UniProtKB-KW"/>
</dbReference>
<dbReference type="Gene3D" id="1.10.1740.10">
    <property type="match status" value="1"/>
</dbReference>
<evidence type="ECO:0000256" key="3">
    <source>
        <dbReference type="ARBA" id="ARBA00023082"/>
    </source>
</evidence>
<keyword evidence="5" id="KW-0804">Transcription</keyword>
<evidence type="ECO:0000259" key="7">
    <source>
        <dbReference type="Pfam" id="PF08281"/>
    </source>
</evidence>
<comment type="similarity">
    <text evidence="1">Belongs to the sigma-70 factor family. ECF subfamily.</text>
</comment>
<protein>
    <submittedName>
        <fullName evidence="8">RNA polymerase sigma factor</fullName>
    </submittedName>
</protein>
<dbReference type="InterPro" id="IPR036388">
    <property type="entry name" value="WH-like_DNA-bd_sf"/>
</dbReference>